<feature type="non-terminal residue" evidence="7">
    <location>
        <position position="271"/>
    </location>
</feature>
<evidence type="ECO:0000259" key="6">
    <source>
        <dbReference type="PROSITE" id="PS50850"/>
    </source>
</evidence>
<protein>
    <recommendedName>
        <fullName evidence="6">Major facilitator superfamily (MFS) profile domain-containing protein</fullName>
    </recommendedName>
</protein>
<evidence type="ECO:0000313" key="7">
    <source>
        <dbReference type="EMBL" id="KAL0566658.1"/>
    </source>
</evidence>
<dbReference type="InterPro" id="IPR020846">
    <property type="entry name" value="MFS_dom"/>
</dbReference>
<dbReference type="PANTHER" id="PTHR23501">
    <property type="entry name" value="MAJOR FACILITATOR SUPERFAMILY"/>
    <property type="match status" value="1"/>
</dbReference>
<keyword evidence="3 5" id="KW-1133">Transmembrane helix</keyword>
<feature type="transmembrane region" description="Helical" evidence="5">
    <location>
        <begin position="147"/>
        <end position="167"/>
    </location>
</feature>
<feature type="transmembrane region" description="Helical" evidence="5">
    <location>
        <begin position="28"/>
        <end position="47"/>
    </location>
</feature>
<dbReference type="InterPro" id="IPR036259">
    <property type="entry name" value="MFS_trans_sf"/>
</dbReference>
<gene>
    <name evidence="7" type="ORF">V5O48_015343</name>
</gene>
<feature type="transmembrane region" description="Helical" evidence="5">
    <location>
        <begin position="117"/>
        <end position="135"/>
    </location>
</feature>
<feature type="domain" description="Major facilitator superfamily (MFS) profile" evidence="6">
    <location>
        <begin position="1"/>
        <end position="271"/>
    </location>
</feature>
<feature type="transmembrane region" description="Helical" evidence="5">
    <location>
        <begin position="212"/>
        <end position="233"/>
    </location>
</feature>
<accession>A0ABR3EUS6</accession>
<dbReference type="Pfam" id="PF07690">
    <property type="entry name" value="MFS_1"/>
    <property type="match status" value="1"/>
</dbReference>
<dbReference type="PRINTS" id="PR01036">
    <property type="entry name" value="TCRTETB"/>
</dbReference>
<evidence type="ECO:0000256" key="2">
    <source>
        <dbReference type="ARBA" id="ARBA00022692"/>
    </source>
</evidence>
<organism evidence="7 8">
    <name type="scientific">Marasmius crinis-equi</name>
    <dbReference type="NCBI Taxonomy" id="585013"/>
    <lineage>
        <taxon>Eukaryota</taxon>
        <taxon>Fungi</taxon>
        <taxon>Dikarya</taxon>
        <taxon>Basidiomycota</taxon>
        <taxon>Agaricomycotina</taxon>
        <taxon>Agaricomycetes</taxon>
        <taxon>Agaricomycetidae</taxon>
        <taxon>Agaricales</taxon>
        <taxon>Marasmiineae</taxon>
        <taxon>Marasmiaceae</taxon>
        <taxon>Marasmius</taxon>
    </lineage>
</organism>
<evidence type="ECO:0000313" key="8">
    <source>
        <dbReference type="Proteomes" id="UP001465976"/>
    </source>
</evidence>
<dbReference type="Proteomes" id="UP001465976">
    <property type="component" value="Unassembled WGS sequence"/>
</dbReference>
<dbReference type="Gene3D" id="1.20.1720.10">
    <property type="entry name" value="Multidrug resistance protein D"/>
    <property type="match status" value="1"/>
</dbReference>
<dbReference type="InterPro" id="IPR011701">
    <property type="entry name" value="MFS"/>
</dbReference>
<evidence type="ECO:0000256" key="1">
    <source>
        <dbReference type="ARBA" id="ARBA00004141"/>
    </source>
</evidence>
<feature type="transmembrane region" description="Helical" evidence="5">
    <location>
        <begin position="188"/>
        <end position="206"/>
    </location>
</feature>
<keyword evidence="8" id="KW-1185">Reference proteome</keyword>
<dbReference type="SUPFAM" id="SSF103473">
    <property type="entry name" value="MFS general substrate transporter"/>
    <property type="match status" value="1"/>
</dbReference>
<feature type="transmembrane region" description="Helical" evidence="5">
    <location>
        <begin position="59"/>
        <end position="78"/>
    </location>
</feature>
<feature type="transmembrane region" description="Helical" evidence="5">
    <location>
        <begin position="254"/>
        <end position="270"/>
    </location>
</feature>
<reference evidence="7 8" key="1">
    <citation type="submission" date="2024-02" db="EMBL/GenBank/DDBJ databases">
        <title>A draft genome for the cacao thread blight pathogen Marasmius crinis-equi.</title>
        <authorList>
            <person name="Cohen S.P."/>
            <person name="Baruah I.K."/>
            <person name="Amoako-Attah I."/>
            <person name="Bukari Y."/>
            <person name="Meinhardt L.W."/>
            <person name="Bailey B.A."/>
        </authorList>
    </citation>
    <scope>NUCLEOTIDE SEQUENCE [LARGE SCALE GENOMIC DNA]</scope>
    <source>
        <strain evidence="7 8">GH-76</strain>
    </source>
</reference>
<proteinExistence type="predicted"/>
<comment type="caution">
    <text evidence="7">The sequence shown here is derived from an EMBL/GenBank/DDBJ whole genome shotgun (WGS) entry which is preliminary data.</text>
</comment>
<dbReference type="EMBL" id="JBAHYK010001823">
    <property type="protein sequence ID" value="KAL0566658.1"/>
    <property type="molecule type" value="Genomic_DNA"/>
</dbReference>
<dbReference type="PROSITE" id="PS50850">
    <property type="entry name" value="MFS"/>
    <property type="match status" value="1"/>
</dbReference>
<dbReference type="PANTHER" id="PTHR23501:SF102">
    <property type="entry name" value="DRUG TRANSPORTER, PUTATIVE (AFU_ORTHOLOGUE AFUA_3G08530)-RELATED"/>
    <property type="match status" value="1"/>
</dbReference>
<evidence type="ECO:0000256" key="4">
    <source>
        <dbReference type="ARBA" id="ARBA00023136"/>
    </source>
</evidence>
<sequence length="271" mass="28855">MSLFLSAMELTALSTAAPRMIHDLHGTTGFFWVGTASLLAATASPMSGGVAEIFGRQPALITALGIFGLGSVLCGTARNTTWGIIGRTVQGIGSGAIQSLSYIIVSDLVSLQERGTYNAILGLAWAVAATVGPLVGGSLAQKGLWRWLFYLNLPVCGVAIIAAIFLLRLPKPQGKLREKLQKMDWIGNFLVIASSVVFIIGLSWGGSVYPWSSFRVIATLTAGFFGFIFFLIYEANWASNPIVPFSLLSNRSSVSGYIQNFTGVLVLIALD</sequence>
<keyword evidence="2 5" id="KW-0812">Transmembrane</keyword>
<name>A0ABR3EUS6_9AGAR</name>
<evidence type="ECO:0000256" key="3">
    <source>
        <dbReference type="ARBA" id="ARBA00022989"/>
    </source>
</evidence>
<comment type="subcellular location">
    <subcellularLocation>
        <location evidence="1">Membrane</location>
        <topology evidence="1">Multi-pass membrane protein</topology>
    </subcellularLocation>
</comment>
<evidence type="ECO:0000256" key="5">
    <source>
        <dbReference type="SAM" id="Phobius"/>
    </source>
</evidence>
<keyword evidence="4 5" id="KW-0472">Membrane</keyword>
<feature type="transmembrane region" description="Helical" evidence="5">
    <location>
        <begin position="84"/>
        <end position="105"/>
    </location>
</feature>